<dbReference type="SUPFAM" id="SSF53335">
    <property type="entry name" value="S-adenosyl-L-methionine-dependent methyltransferases"/>
    <property type="match status" value="1"/>
</dbReference>
<feature type="domain" description="Type II methyltransferase M.TaqI-like" evidence="6">
    <location>
        <begin position="686"/>
        <end position="968"/>
    </location>
</feature>
<keyword evidence="2" id="KW-0489">Methyltransferase</keyword>
<evidence type="ECO:0000256" key="2">
    <source>
        <dbReference type="ARBA" id="ARBA00022603"/>
    </source>
</evidence>
<dbReference type="GO" id="GO:0009007">
    <property type="term" value="F:site-specific DNA-methyltransferase (adenine-specific) activity"/>
    <property type="evidence" value="ECO:0007669"/>
    <property type="project" value="UniProtKB-EC"/>
</dbReference>
<comment type="catalytic activity">
    <reaction evidence="5">
        <text>a 2'-deoxyadenosine in DNA + S-adenosyl-L-methionine = an N(6)-methyl-2'-deoxyadenosine in DNA + S-adenosyl-L-homocysteine + H(+)</text>
        <dbReference type="Rhea" id="RHEA:15197"/>
        <dbReference type="Rhea" id="RHEA-COMP:12418"/>
        <dbReference type="Rhea" id="RHEA-COMP:12419"/>
        <dbReference type="ChEBI" id="CHEBI:15378"/>
        <dbReference type="ChEBI" id="CHEBI:57856"/>
        <dbReference type="ChEBI" id="CHEBI:59789"/>
        <dbReference type="ChEBI" id="CHEBI:90615"/>
        <dbReference type="ChEBI" id="CHEBI:90616"/>
        <dbReference type="EC" id="2.1.1.72"/>
    </reaction>
</comment>
<comment type="caution">
    <text evidence="8">The sequence shown here is derived from an EMBL/GenBank/DDBJ whole genome shotgun (WGS) entry which is preliminary data.</text>
</comment>
<keyword evidence="4" id="KW-0949">S-adenosyl-L-methionine</keyword>
<evidence type="ECO:0000256" key="5">
    <source>
        <dbReference type="ARBA" id="ARBA00047942"/>
    </source>
</evidence>
<dbReference type="PANTHER" id="PTHR33841">
    <property type="entry name" value="DNA METHYLTRANSFERASE YEEA-RELATED"/>
    <property type="match status" value="1"/>
</dbReference>
<dbReference type="Gene3D" id="3.40.50.150">
    <property type="entry name" value="Vaccinia Virus protein VP39"/>
    <property type="match status" value="2"/>
</dbReference>
<keyword evidence="9" id="KW-1185">Reference proteome</keyword>
<dbReference type="GO" id="GO:0006304">
    <property type="term" value="P:DNA modification"/>
    <property type="evidence" value="ECO:0007669"/>
    <property type="project" value="InterPro"/>
</dbReference>
<dbReference type="Pfam" id="PF20466">
    <property type="entry name" value="MmeI_TRD"/>
    <property type="match status" value="1"/>
</dbReference>
<dbReference type="PRINTS" id="PR00507">
    <property type="entry name" value="N12N6MTFRASE"/>
</dbReference>
<keyword evidence="3" id="KW-0808">Transferase</keyword>
<feature type="domain" description="MmeI-like target recognition" evidence="7">
    <location>
        <begin position="1037"/>
        <end position="1245"/>
    </location>
</feature>
<dbReference type="RefSeq" id="WP_126032219.1">
    <property type="nucleotide sequence ID" value="NZ_QXGI01000004.1"/>
</dbReference>
<evidence type="ECO:0000259" key="6">
    <source>
        <dbReference type="Pfam" id="PF07669"/>
    </source>
</evidence>
<dbReference type="InterPro" id="IPR002052">
    <property type="entry name" value="DNA_methylase_N6_adenine_CS"/>
</dbReference>
<dbReference type="InterPro" id="IPR046820">
    <property type="entry name" value="MmeI_TRD"/>
</dbReference>
<organism evidence="8 9">
    <name type="scientific">Bifidobacterium castoris</name>
    <dbReference type="NCBI Taxonomy" id="2306972"/>
    <lineage>
        <taxon>Bacteria</taxon>
        <taxon>Bacillati</taxon>
        <taxon>Actinomycetota</taxon>
        <taxon>Actinomycetes</taxon>
        <taxon>Bifidobacteriales</taxon>
        <taxon>Bifidobacteriaceae</taxon>
        <taxon>Bifidobacterium</taxon>
    </lineage>
</organism>
<dbReference type="InterPro" id="IPR011639">
    <property type="entry name" value="MethylTrfase_TaqI-like_dom"/>
</dbReference>
<name>A0A430F6M4_9BIFI</name>
<reference evidence="8 9" key="1">
    <citation type="submission" date="2018-09" db="EMBL/GenBank/DDBJ databases">
        <title>Characterization of the phylogenetic diversity of five novel species belonging to the genus Bifidobacterium.</title>
        <authorList>
            <person name="Lugli G.A."/>
            <person name="Duranti S."/>
            <person name="Milani C."/>
        </authorList>
    </citation>
    <scope>NUCLEOTIDE SEQUENCE [LARGE SCALE GENOMIC DNA]</scope>
    <source>
        <strain evidence="8 9">2020B</strain>
    </source>
</reference>
<evidence type="ECO:0000313" key="8">
    <source>
        <dbReference type="EMBL" id="RSX47931.1"/>
    </source>
</evidence>
<dbReference type="EC" id="2.1.1.72" evidence="1"/>
<dbReference type="InterPro" id="IPR029063">
    <property type="entry name" value="SAM-dependent_MTases_sf"/>
</dbReference>
<protein>
    <recommendedName>
        <fullName evidence="1">site-specific DNA-methyltransferase (adenine-specific)</fullName>
        <ecNumber evidence="1">2.1.1.72</ecNumber>
    </recommendedName>
</protein>
<dbReference type="EMBL" id="QXGI01000004">
    <property type="protein sequence ID" value="RSX47931.1"/>
    <property type="molecule type" value="Genomic_DNA"/>
</dbReference>
<gene>
    <name evidence="8" type="ORF">D2E22_1218</name>
</gene>
<evidence type="ECO:0000256" key="1">
    <source>
        <dbReference type="ARBA" id="ARBA00011900"/>
    </source>
</evidence>
<dbReference type="InterPro" id="IPR050953">
    <property type="entry name" value="N4_N6_ade-DNA_methylase"/>
</dbReference>
<evidence type="ECO:0000259" key="7">
    <source>
        <dbReference type="Pfam" id="PF20466"/>
    </source>
</evidence>
<dbReference type="REBASE" id="385093">
    <property type="entry name" value="Bca2020BORF1218P"/>
</dbReference>
<proteinExistence type="predicted"/>
<evidence type="ECO:0000256" key="4">
    <source>
        <dbReference type="ARBA" id="ARBA00022691"/>
    </source>
</evidence>
<dbReference type="PROSITE" id="PS00092">
    <property type="entry name" value="N6_MTASE"/>
    <property type="match status" value="1"/>
</dbReference>
<evidence type="ECO:0000256" key="3">
    <source>
        <dbReference type="ARBA" id="ARBA00022679"/>
    </source>
</evidence>
<sequence>MNIRRRMPAETGSQAHRDWLALVDAAGPFLAVPELLQVWPQGMPPLRIQPAGPERLRQLHARKELFEPAWDAWRRTALQSDDEQALADALTLYREQRDVWVHFVLTALLDWQTDYEELDESGMEAYRAISPNELVSVVPNGRLRLRGTTGALVLITDPVASTLTDTPDDGWNANPLDRMQLMLRQRTSDCSIGVVTDGRWWGIVSAPKDGPAAWGQFDSQMWIDTPNVRDAFTNLLSVSQLVTDKPENRLPALFAGSVTAAEEITETLGSQVRQAVELIVAAFGESATRNQTGVLPEGDEVYQAAVTIMMRIIFLLFAQERGLLPQGGLFDASYGMAGVLDDLEVRASAEGEEGMDGTSLSWHRLLATSRALYSGANFEDMRLPAYGGSVFDPERHPFLTDVDEQGELVITVTDRVMLHVLRSIQVAHVNSEARRVSFRDMDVEQIGYIYESLLGYTCKKASTIMMGLDGKAGFEPEMPLDELERIARKYDDDPSGMERAKAIQAWVKMHEPGAQTVSERKLSAQLTATPTKDDERALLSVTGDAVLRDRLRPWIALTRRDMRGKPFILLDGMMYVSETSSRKDAGAHYTPRSLAEEVVEHALEPLVYNPGPLQTSDRSKWGHINSDALLNLHVADIACGSGAFLVAAARYLARELVEAWRQEDALPAMEPDRILLSATRKVVSSCLYGVDINDMAVEMCKLSLWLISLDKAQPFSFVDNKILHGNTLLGVTNLAQVERKRINDEEASLSLLDMNAAGQYALANDTNEAMRTVRRLRKQLAEEINNNDPQRSTKAKQRQMREIDKTLERTRTIADGVVAAGLLADGKPSKEWGTSYEDLSIAVGRAYPAEGDGDATMLDSIIDRGLTPTVPTDYERWKCVHWPLEIPEVMENGGFDAIIGNPPFLGGQKLTGTMGANVREWLITTIADGNRGSADLCAYFFLRAFSIMRSGGTLGLLATNTIAQGKTREVSLDRMLQEHFTIYRSIRSRSWPVKSANLEYSTIWGVKGAVPDAVQRNCDGVEVARISSLLEPQGRVAGKPEPLEENDNISFQGCIVLGQGFIISQEQANEWIADDPRNKEVLHPYLNGKDLNSRPDCSASRWVIDFNDWSEERARTYSLPYKHILETVKPERQKKKADGTYKLRKPLPERWWQYAEKRPALRKAIAPLDRVLVIAQVSKTLMPQLVSSNQILDAKLIVFATSNYADLSVLSSSMHRDWVMKYGTTMRQDSTYVPTAVFVPFPRPKATDALQRIGRMLDEERREIMLRRQLGLTDLYNRINNSDITNDDDADIARMRAIHRELDETVMAAYDWSDIDLQHGFYEYRDVTRWTVCPQARVEILDRLLEENHRRADAERE</sequence>
<dbReference type="GO" id="GO:0003676">
    <property type="term" value="F:nucleic acid binding"/>
    <property type="evidence" value="ECO:0007669"/>
    <property type="project" value="InterPro"/>
</dbReference>
<dbReference type="Pfam" id="PF07669">
    <property type="entry name" value="Eco57I"/>
    <property type="match status" value="1"/>
</dbReference>
<dbReference type="OrthoDB" id="4280289at2"/>
<evidence type="ECO:0000313" key="9">
    <source>
        <dbReference type="Proteomes" id="UP000288052"/>
    </source>
</evidence>
<accession>A0A430F6M4</accession>
<dbReference type="GO" id="GO:0032259">
    <property type="term" value="P:methylation"/>
    <property type="evidence" value="ECO:0007669"/>
    <property type="project" value="UniProtKB-KW"/>
</dbReference>
<dbReference type="PANTHER" id="PTHR33841:SF1">
    <property type="entry name" value="DNA METHYLTRANSFERASE A"/>
    <property type="match status" value="1"/>
</dbReference>
<dbReference type="Proteomes" id="UP000288052">
    <property type="component" value="Unassembled WGS sequence"/>
</dbReference>